<dbReference type="AlphaFoldDB" id="A0A9D4K654"/>
<protein>
    <submittedName>
        <fullName evidence="1">Uncharacterized protein</fullName>
    </submittedName>
</protein>
<keyword evidence="2" id="KW-1185">Reference proteome</keyword>
<dbReference type="PANTHER" id="PTHR33066:SF2">
    <property type="entry name" value="FILAGGRIN-2-LIKE"/>
    <property type="match status" value="1"/>
</dbReference>
<reference evidence="1" key="1">
    <citation type="journal article" date="2019" name="bioRxiv">
        <title>The Genome of the Zebra Mussel, Dreissena polymorpha: A Resource for Invasive Species Research.</title>
        <authorList>
            <person name="McCartney M.A."/>
            <person name="Auch B."/>
            <person name="Kono T."/>
            <person name="Mallez S."/>
            <person name="Zhang Y."/>
            <person name="Obille A."/>
            <person name="Becker A."/>
            <person name="Abrahante J.E."/>
            <person name="Garbe J."/>
            <person name="Badalamenti J.P."/>
            <person name="Herman A."/>
            <person name="Mangelson H."/>
            <person name="Liachko I."/>
            <person name="Sullivan S."/>
            <person name="Sone E.D."/>
            <person name="Koren S."/>
            <person name="Silverstein K.A.T."/>
            <person name="Beckman K.B."/>
            <person name="Gohl D.M."/>
        </authorList>
    </citation>
    <scope>NUCLEOTIDE SEQUENCE</scope>
    <source>
        <strain evidence="1">Duluth1</strain>
        <tissue evidence="1">Whole animal</tissue>
    </source>
</reference>
<comment type="caution">
    <text evidence="1">The sequence shown here is derived from an EMBL/GenBank/DDBJ whole genome shotgun (WGS) entry which is preliminary data.</text>
</comment>
<gene>
    <name evidence="1" type="ORF">DPMN_107111</name>
</gene>
<name>A0A9D4K654_DREPO</name>
<evidence type="ECO:0000313" key="1">
    <source>
        <dbReference type="EMBL" id="KAH3833795.1"/>
    </source>
</evidence>
<accession>A0A9D4K654</accession>
<sequence>MNFLTHINKVRVSRQRISDLLVKVNWVLSQSHITAQKFLSVNGILSSVADFVQLGRLFLRPLQHYLSDCWKWSPDNMLSQIPILPELIPHLQWWLDEETLGRSAPSSSATVFVSYDRREQGQVGCSSGTTQSDSFGVVVSSGVTSAYQQSRNASGISKCISFPVTSSRLLCDGVNRQHISCDLHSGTGGNTFSLPVSGNQGITCSLQDAQHFSSGQIYSRSSQRPGRWVVSQTPITSIGMDTSSGSDQSDFSHVWLSSSRPFCNQTQSQTSSVYESGLRSSSVGSRRAFVRLGPTGRLRLSPTHSDSPNIGENQGEFVLHTPDRPLVAQEIVVQRSSQSPVQLSQDTSSQIRSSISKRQISWGFSNVPLTRLAVIRQPLQKKHFSVRASNLVASARRKSTRVVYDARWKLFSNWCI</sequence>
<dbReference type="PANTHER" id="PTHR33066">
    <property type="entry name" value="INTEGRASE_SAM-LIKE_N DOMAIN-CONTAINING PROTEIN"/>
    <property type="match status" value="1"/>
</dbReference>
<organism evidence="1 2">
    <name type="scientific">Dreissena polymorpha</name>
    <name type="common">Zebra mussel</name>
    <name type="synonym">Mytilus polymorpha</name>
    <dbReference type="NCBI Taxonomy" id="45954"/>
    <lineage>
        <taxon>Eukaryota</taxon>
        <taxon>Metazoa</taxon>
        <taxon>Spiralia</taxon>
        <taxon>Lophotrochozoa</taxon>
        <taxon>Mollusca</taxon>
        <taxon>Bivalvia</taxon>
        <taxon>Autobranchia</taxon>
        <taxon>Heteroconchia</taxon>
        <taxon>Euheterodonta</taxon>
        <taxon>Imparidentia</taxon>
        <taxon>Neoheterodontei</taxon>
        <taxon>Myida</taxon>
        <taxon>Dreissenoidea</taxon>
        <taxon>Dreissenidae</taxon>
        <taxon>Dreissena</taxon>
    </lineage>
</organism>
<evidence type="ECO:0000313" key="2">
    <source>
        <dbReference type="Proteomes" id="UP000828390"/>
    </source>
</evidence>
<dbReference type="EMBL" id="JAIWYP010000004">
    <property type="protein sequence ID" value="KAH3833795.1"/>
    <property type="molecule type" value="Genomic_DNA"/>
</dbReference>
<dbReference type="Proteomes" id="UP000828390">
    <property type="component" value="Unassembled WGS sequence"/>
</dbReference>
<proteinExistence type="predicted"/>
<reference evidence="1" key="2">
    <citation type="submission" date="2020-11" db="EMBL/GenBank/DDBJ databases">
        <authorList>
            <person name="McCartney M.A."/>
            <person name="Auch B."/>
            <person name="Kono T."/>
            <person name="Mallez S."/>
            <person name="Becker A."/>
            <person name="Gohl D.M."/>
            <person name="Silverstein K.A.T."/>
            <person name="Koren S."/>
            <person name="Bechman K.B."/>
            <person name="Herman A."/>
            <person name="Abrahante J.E."/>
            <person name="Garbe J."/>
        </authorList>
    </citation>
    <scope>NUCLEOTIDE SEQUENCE</scope>
    <source>
        <strain evidence="1">Duluth1</strain>
        <tissue evidence="1">Whole animal</tissue>
    </source>
</reference>